<dbReference type="Proteomes" id="UP000019849">
    <property type="component" value="Unassembled WGS sequence"/>
</dbReference>
<accession>A0A011UFP7</accession>
<evidence type="ECO:0000313" key="1">
    <source>
        <dbReference type="EMBL" id="EXL04971.1"/>
    </source>
</evidence>
<dbReference type="EMBL" id="JENY01000020">
    <property type="protein sequence ID" value="EXL04971.1"/>
    <property type="molecule type" value="Genomic_DNA"/>
</dbReference>
<proteinExistence type="predicted"/>
<dbReference type="HOGENOM" id="CLU_2840147_0_0_5"/>
<evidence type="ECO:0000313" key="2">
    <source>
        <dbReference type="Proteomes" id="UP000019849"/>
    </source>
</evidence>
<comment type="caution">
    <text evidence="1">The sequence shown here is derived from an EMBL/GenBank/DDBJ whole genome shotgun (WGS) entry which is preliminary data.</text>
</comment>
<dbReference type="AlphaFoldDB" id="A0A011UFP7"/>
<dbReference type="RefSeq" id="WP_035028000.1">
    <property type="nucleotide sequence ID" value="NZ_KK073892.1"/>
</dbReference>
<organism evidence="1 2">
    <name type="scientific">Aquamicrobium defluvii</name>
    <dbReference type="NCBI Taxonomy" id="69279"/>
    <lineage>
        <taxon>Bacteria</taxon>
        <taxon>Pseudomonadati</taxon>
        <taxon>Pseudomonadota</taxon>
        <taxon>Alphaproteobacteria</taxon>
        <taxon>Hyphomicrobiales</taxon>
        <taxon>Phyllobacteriaceae</taxon>
        <taxon>Aquamicrobium</taxon>
    </lineage>
</organism>
<gene>
    <name evidence="1" type="ORF">BG36_09380</name>
</gene>
<reference evidence="1 2" key="1">
    <citation type="submission" date="2014-02" db="EMBL/GenBank/DDBJ databases">
        <title>Aquamicrobium defluvii Genome sequencing.</title>
        <authorList>
            <person name="Wang X."/>
        </authorList>
    </citation>
    <scope>NUCLEOTIDE SEQUENCE [LARGE SCALE GENOMIC DNA]</scope>
    <source>
        <strain evidence="1 2">W13Z1</strain>
    </source>
</reference>
<sequence>MTGFEYLGSSSDMTKAALLTCAAPKASLKARLSGFLERRQARRVIAEMIAETAAMHHRVRDTGTN</sequence>
<name>A0A011UFP7_9HYPH</name>
<dbReference type="STRING" id="69279.BG36_09380"/>
<protein>
    <submittedName>
        <fullName evidence="1">Uncharacterized protein</fullName>
    </submittedName>
</protein>